<dbReference type="RefSeq" id="WP_121820004.1">
    <property type="nucleotide sequence ID" value="NZ_QLQD01000023.1"/>
</dbReference>
<proteinExistence type="predicted"/>
<organism evidence="1 2">
    <name type="scientific">Streptococcus iniae</name>
    <name type="common">Streptococcus shiloi</name>
    <dbReference type="NCBI Taxonomy" id="1346"/>
    <lineage>
        <taxon>Bacteria</taxon>
        <taxon>Bacillati</taxon>
        <taxon>Bacillota</taxon>
        <taxon>Bacilli</taxon>
        <taxon>Lactobacillales</taxon>
        <taxon>Streptococcaceae</taxon>
        <taxon>Streptococcus</taxon>
    </lineage>
</organism>
<dbReference type="Proteomes" id="UP000269148">
    <property type="component" value="Unassembled WGS sequence"/>
</dbReference>
<evidence type="ECO:0000313" key="1">
    <source>
        <dbReference type="EMBL" id="RLU58491.1"/>
    </source>
</evidence>
<evidence type="ECO:0000313" key="2">
    <source>
        <dbReference type="Proteomes" id="UP000269148"/>
    </source>
</evidence>
<dbReference type="OrthoDB" id="2221429at2"/>
<name>A0A3L8GNA6_STRIN</name>
<dbReference type="EMBL" id="QLQD01000023">
    <property type="protein sequence ID" value="RLU58491.1"/>
    <property type="molecule type" value="Genomic_DNA"/>
</dbReference>
<sequence>MTKLQTLIEQEFTKVKKEGASTRSDPDWSKEQEDVSDLKREIEALEEMVAYLEPYKGMFESLARPLYDWLLYGKVNIEELPLESRMFSHAYTYAWRYAEAKHDETYGMAIIDLLQSDMTELVQLGKLDQEAYGGYLKQWMDYLSRGLSAFKESKDYDNYFLKLQKSYKELFEEYIGDMEDNRDWVSLL</sequence>
<reference evidence="1 2" key="1">
    <citation type="submission" date="2018-06" db="EMBL/GenBank/DDBJ databases">
        <title>Mutators as drivers of adaptation in pathogenic bacteria and a risk factor for host jumps and vaccine escape.</title>
        <authorList>
            <person name="Barnes A.C."/>
            <person name="Silayeva O."/>
        </authorList>
    </citation>
    <scope>NUCLEOTIDE SEQUENCE [LARGE SCALE GENOMIC DNA]</scope>
    <source>
        <strain evidence="1 2">QMA0445</strain>
    </source>
</reference>
<comment type="caution">
    <text evidence="1">The sequence shown here is derived from an EMBL/GenBank/DDBJ whole genome shotgun (WGS) entry which is preliminary data.</text>
</comment>
<protein>
    <submittedName>
        <fullName evidence="1">Uncharacterized protein</fullName>
    </submittedName>
</protein>
<accession>A0A3L8GNA6</accession>
<gene>
    <name evidence="1" type="ORF">DIY07_02055</name>
</gene>
<dbReference type="AlphaFoldDB" id="A0A3L8GNA6"/>